<evidence type="ECO:0000313" key="1">
    <source>
        <dbReference type="EMBL" id="MBC4014625.1"/>
    </source>
</evidence>
<name>A0A9X0QW66_9PROT</name>
<dbReference type="Proteomes" id="UP000600101">
    <property type="component" value="Unassembled WGS sequence"/>
</dbReference>
<dbReference type="AlphaFoldDB" id="A0A9X0QW66"/>
<organism evidence="1 2">
    <name type="scientific">Siccirubricoccus deserti</name>
    <dbReference type="NCBI Taxonomy" id="2013562"/>
    <lineage>
        <taxon>Bacteria</taxon>
        <taxon>Pseudomonadati</taxon>
        <taxon>Pseudomonadota</taxon>
        <taxon>Alphaproteobacteria</taxon>
        <taxon>Acetobacterales</taxon>
        <taxon>Roseomonadaceae</taxon>
        <taxon>Siccirubricoccus</taxon>
    </lineage>
</organism>
<sequence length="235" mass="26062">MEEEEALTRRRGRGEKQRSKLKDAVAAILADLLLNHPRLTRISTNSVNFSGQAVSFDAFGSAAKAMLQLGFIGISKGFQGPDRFWTQGDPVSFRGRWATRFWLTPKLITMAEAFGVLPDASAHFVRPPRNITRGHLVVLHERGEGFGRAKTKGRPMALPQGRHLERLRDEVEEVNGHIAAGDVQGCEPVVLIRDFTLSLGNDNAPALHGRWYAPQVGSYMQIRSNRRPARTVSLG</sequence>
<keyword evidence="2" id="KW-1185">Reference proteome</keyword>
<reference evidence="1" key="1">
    <citation type="submission" date="2020-08" db="EMBL/GenBank/DDBJ databases">
        <authorList>
            <person name="Hu Y."/>
            <person name="Nguyen S.V."/>
            <person name="Li F."/>
            <person name="Fanning S."/>
        </authorList>
    </citation>
    <scope>NUCLEOTIDE SEQUENCE</scope>
    <source>
        <strain evidence="1">SYSU D8009</strain>
    </source>
</reference>
<comment type="caution">
    <text evidence="1">The sequence shown here is derived from an EMBL/GenBank/DDBJ whole genome shotgun (WGS) entry which is preliminary data.</text>
</comment>
<accession>A0A9X0QW66</accession>
<dbReference type="RefSeq" id="WP_186769380.1">
    <property type="nucleotide sequence ID" value="NZ_JACOMF010000003.1"/>
</dbReference>
<dbReference type="EMBL" id="JACOMF010000003">
    <property type="protein sequence ID" value="MBC4014625.1"/>
    <property type="molecule type" value="Genomic_DNA"/>
</dbReference>
<evidence type="ECO:0000313" key="2">
    <source>
        <dbReference type="Proteomes" id="UP000600101"/>
    </source>
</evidence>
<protein>
    <submittedName>
        <fullName evidence="1">Uncharacterized protein</fullName>
    </submittedName>
</protein>
<proteinExistence type="predicted"/>
<gene>
    <name evidence="1" type="ORF">H7965_04740</name>
</gene>